<evidence type="ECO:0000313" key="3">
    <source>
        <dbReference type="Proteomes" id="UP001497457"/>
    </source>
</evidence>
<accession>A0ABC8VLY4</accession>
<protein>
    <submittedName>
        <fullName evidence="2">Uncharacterized protein</fullName>
    </submittedName>
</protein>
<evidence type="ECO:0000256" key="1">
    <source>
        <dbReference type="SAM" id="MobiDB-lite"/>
    </source>
</evidence>
<keyword evidence="3" id="KW-1185">Reference proteome</keyword>
<feature type="region of interest" description="Disordered" evidence="1">
    <location>
        <begin position="47"/>
        <end position="79"/>
    </location>
</feature>
<organism evidence="2 3">
    <name type="scientific">Urochloa decumbens</name>
    <dbReference type="NCBI Taxonomy" id="240449"/>
    <lineage>
        <taxon>Eukaryota</taxon>
        <taxon>Viridiplantae</taxon>
        <taxon>Streptophyta</taxon>
        <taxon>Embryophyta</taxon>
        <taxon>Tracheophyta</taxon>
        <taxon>Spermatophyta</taxon>
        <taxon>Magnoliopsida</taxon>
        <taxon>Liliopsida</taxon>
        <taxon>Poales</taxon>
        <taxon>Poaceae</taxon>
        <taxon>PACMAD clade</taxon>
        <taxon>Panicoideae</taxon>
        <taxon>Panicodae</taxon>
        <taxon>Paniceae</taxon>
        <taxon>Melinidinae</taxon>
        <taxon>Urochloa</taxon>
    </lineage>
</organism>
<sequence length="220" mass="24121">MCSLVLAPPTALGLGFNGAAAGARASLGRHHRVAPAACGAMAREPVRRGGASVSSAVPTQKRSREAPVVPAPGQQKRLEERMREELDAIRVLHKKALLLSKDDATSGAAAKRRKASPLKQSTELEKKQQQQRPVVQRATPLPTESEPSVAKLLHKAREILERRRLEEMAQAREKFRQEVLEMERAALPDETVYPRDLLELGIAFEYAVTRTRRQAGCVAG</sequence>
<feature type="region of interest" description="Disordered" evidence="1">
    <location>
        <begin position="103"/>
        <end position="146"/>
    </location>
</feature>
<evidence type="ECO:0000313" key="2">
    <source>
        <dbReference type="EMBL" id="CAL4893433.1"/>
    </source>
</evidence>
<name>A0ABC8VLY4_9POAL</name>
<dbReference type="EMBL" id="OZ075120">
    <property type="protein sequence ID" value="CAL4893433.1"/>
    <property type="molecule type" value="Genomic_DNA"/>
</dbReference>
<dbReference type="Proteomes" id="UP001497457">
    <property type="component" value="Chromosome 10rd"/>
</dbReference>
<proteinExistence type="predicted"/>
<gene>
    <name evidence="2" type="ORF">URODEC1_LOCUS4780</name>
</gene>
<reference evidence="2" key="1">
    <citation type="submission" date="2024-10" db="EMBL/GenBank/DDBJ databases">
        <authorList>
            <person name="Ryan C."/>
        </authorList>
    </citation>
    <scope>NUCLEOTIDE SEQUENCE [LARGE SCALE GENOMIC DNA]</scope>
</reference>
<dbReference type="AlphaFoldDB" id="A0ABC8VLY4"/>